<dbReference type="Gene3D" id="3.40.50.2000">
    <property type="entry name" value="Glycogen Phosphorylase B"/>
    <property type="match status" value="1"/>
</dbReference>
<dbReference type="SUPFAM" id="SSF53756">
    <property type="entry name" value="UDP-Glycosyltransferase/glycogen phosphorylase"/>
    <property type="match status" value="1"/>
</dbReference>
<feature type="domain" description="Glycosyl transferase family 28 C-terminal" evidence="1">
    <location>
        <begin position="2"/>
        <end position="133"/>
    </location>
</feature>
<evidence type="ECO:0000313" key="3">
    <source>
        <dbReference type="Proteomes" id="UP000652755"/>
    </source>
</evidence>
<evidence type="ECO:0000313" key="2">
    <source>
        <dbReference type="EMBL" id="MBC6111860.1"/>
    </source>
</evidence>
<dbReference type="Pfam" id="PF04101">
    <property type="entry name" value="Glyco_tran_28_C"/>
    <property type="match status" value="1"/>
</dbReference>
<dbReference type="NCBIfam" id="NF041548">
    <property type="entry name" value="PssE"/>
    <property type="match status" value="1"/>
</dbReference>
<protein>
    <submittedName>
        <fullName evidence="2">Exopolysaccharide biosynthesis protein</fullName>
    </submittedName>
</protein>
<organism evidence="2 3">
    <name type="scientific">Pedobacter fastidiosus</name>
    <dbReference type="NCBI Taxonomy" id="2765361"/>
    <lineage>
        <taxon>Bacteria</taxon>
        <taxon>Pseudomonadati</taxon>
        <taxon>Bacteroidota</taxon>
        <taxon>Sphingobacteriia</taxon>
        <taxon>Sphingobacteriales</taxon>
        <taxon>Sphingobacteriaceae</taxon>
        <taxon>Pedobacter</taxon>
    </lineage>
</organism>
<dbReference type="InterPro" id="IPR048097">
    <property type="entry name" value="Cps14G-like"/>
</dbReference>
<evidence type="ECO:0000259" key="1">
    <source>
        <dbReference type="Pfam" id="PF04101"/>
    </source>
</evidence>
<gene>
    <name evidence="2" type="ORF">H7U22_15660</name>
</gene>
<dbReference type="EMBL" id="JACRYL010000014">
    <property type="protein sequence ID" value="MBC6111860.1"/>
    <property type="molecule type" value="Genomic_DNA"/>
</dbReference>
<dbReference type="RefSeq" id="WP_187072293.1">
    <property type="nucleotide sequence ID" value="NZ_JACRYL010000014.1"/>
</dbReference>
<proteinExistence type="predicted"/>
<comment type="caution">
    <text evidence="2">The sequence shown here is derived from an EMBL/GenBank/DDBJ whole genome shotgun (WGS) entry which is preliminary data.</text>
</comment>
<accession>A0ABR7KVK6</accession>
<name>A0ABR7KVK6_9SPHI</name>
<reference evidence="2 3" key="1">
    <citation type="submission" date="2020-08" db="EMBL/GenBank/DDBJ databases">
        <authorList>
            <person name="Sun Q."/>
            <person name="Inoue M."/>
        </authorList>
    </citation>
    <scope>NUCLEOTIDE SEQUENCE [LARGE SCALE GENOMIC DNA]</scope>
    <source>
        <strain evidence="2 3">CCM 8938</strain>
    </source>
</reference>
<dbReference type="Proteomes" id="UP000652755">
    <property type="component" value="Unassembled WGS sequence"/>
</dbReference>
<sequence length="160" mass="18563">MILVLLGTFKINFNRPLMALEKAMLEGKISDKIIVQAGHTKFDSNVLEIRKFIKSDELTVLYEEAEIIITHSGVGSVLKGLSMNKRIIAIPRLYKFKEHVDDHQLDITEEFSRLGYLIPWRENDDIESLLLRVRTFTPNPFISQPTQINEYIINYIENLD</sequence>
<dbReference type="InterPro" id="IPR007235">
    <property type="entry name" value="Glyco_trans_28_C"/>
</dbReference>
<keyword evidence="3" id="KW-1185">Reference proteome</keyword>